<name>A0A5J4IV15_9FLAO</name>
<evidence type="ECO:0000313" key="6">
    <source>
        <dbReference type="Proteomes" id="UP000326509"/>
    </source>
</evidence>
<comment type="caution">
    <text evidence="5">The sequence shown here is derived from an EMBL/GenBank/DDBJ whole genome shotgun (WGS) entry which is preliminary data.</text>
</comment>
<gene>
    <name evidence="5" type="ORF">ULMA_01500</name>
</gene>
<evidence type="ECO:0000313" key="5">
    <source>
        <dbReference type="EMBL" id="GER58042.1"/>
    </source>
</evidence>
<feature type="domain" description="LamG-like jellyroll fold" evidence="4">
    <location>
        <begin position="44"/>
        <end position="188"/>
    </location>
</feature>
<evidence type="ECO:0000259" key="4">
    <source>
        <dbReference type="SMART" id="SM00560"/>
    </source>
</evidence>
<dbReference type="InterPro" id="IPR013320">
    <property type="entry name" value="ConA-like_dom_sf"/>
</dbReference>
<dbReference type="GO" id="GO:0006508">
    <property type="term" value="P:proteolysis"/>
    <property type="evidence" value="ECO:0007669"/>
    <property type="project" value="TreeGrafter"/>
</dbReference>
<dbReference type="OrthoDB" id="9801383at2"/>
<dbReference type="Gene3D" id="2.60.120.200">
    <property type="match status" value="1"/>
</dbReference>
<dbReference type="Proteomes" id="UP000326509">
    <property type="component" value="Unassembled WGS sequence"/>
</dbReference>
<evidence type="ECO:0000256" key="2">
    <source>
        <dbReference type="ARBA" id="ARBA00023157"/>
    </source>
</evidence>
<proteinExistence type="predicted"/>
<dbReference type="RefSeq" id="WP_151672140.1">
    <property type="nucleotide sequence ID" value="NZ_BKCG01000001.1"/>
</dbReference>
<dbReference type="NCBIfam" id="TIGR04183">
    <property type="entry name" value="Por_Secre_tail"/>
    <property type="match status" value="1"/>
</dbReference>
<dbReference type="GO" id="GO:0005615">
    <property type="term" value="C:extracellular space"/>
    <property type="evidence" value="ECO:0007669"/>
    <property type="project" value="TreeGrafter"/>
</dbReference>
<dbReference type="Pfam" id="PF13385">
    <property type="entry name" value="Laminin_G_3"/>
    <property type="match status" value="1"/>
</dbReference>
<keyword evidence="6" id="KW-1185">Reference proteome</keyword>
<reference evidence="5 6" key="1">
    <citation type="submission" date="2019-08" db="EMBL/GenBank/DDBJ databases">
        <title>Draft genome sequence of Ulvibacter marinus type strain NBRC 109484.</title>
        <authorList>
            <person name="Kawano K."/>
            <person name="Ushijima N."/>
            <person name="Kihara M."/>
            <person name="Itoh H."/>
        </authorList>
    </citation>
    <scope>NUCLEOTIDE SEQUENCE [LARGE SCALE GENOMIC DNA]</scope>
    <source>
        <strain evidence="5 6">NBRC 109484</strain>
    </source>
</reference>
<sequence>MKKITLYICLFIVTLSTAQNNSLNFDGFEDTIELGQNFAFEPTDTFTLEAWVYLESNAGFQQVISKLGVEDDFFRGWGLQIRDDKRLSAYVSESFTINARFVNGTQVLENNEWYHVAMSFNIDNTISLYVNGVLEPLSLENYTGTVTTLSTTATTQIGSYDGTDSPDDEFFKGNIDEVRIWDVARTSTEIADNYNTELSGTESNLIGYYKMDISNSSCDIQDCSVSQFQGTRSGNAGQNNLPQFSDNIPAIIDVECGSDSTCTLSVDEVALENFIIAPNPGKAFVSLIGVNIVDTEITMYNALGARVKTFVLVNNNMDVSNLAKGVYFIKIRLGNNEVTKKLIVN</sequence>
<dbReference type="SUPFAM" id="SSF49899">
    <property type="entry name" value="Concanavalin A-like lectins/glucanases"/>
    <property type="match status" value="1"/>
</dbReference>
<dbReference type="GO" id="GO:0004553">
    <property type="term" value="F:hydrolase activity, hydrolyzing O-glycosyl compounds"/>
    <property type="evidence" value="ECO:0007669"/>
    <property type="project" value="UniProtKB-ARBA"/>
</dbReference>
<dbReference type="SMART" id="SM00560">
    <property type="entry name" value="LamGL"/>
    <property type="match status" value="1"/>
</dbReference>
<dbReference type="GO" id="GO:0004222">
    <property type="term" value="F:metalloendopeptidase activity"/>
    <property type="evidence" value="ECO:0007669"/>
    <property type="project" value="TreeGrafter"/>
</dbReference>
<feature type="chain" id="PRO_5023917078" description="LamG-like jellyroll fold domain-containing protein" evidence="3">
    <location>
        <begin position="19"/>
        <end position="345"/>
    </location>
</feature>
<dbReference type="Pfam" id="PF18962">
    <property type="entry name" value="Por_Secre_tail"/>
    <property type="match status" value="1"/>
</dbReference>
<evidence type="ECO:0000256" key="3">
    <source>
        <dbReference type="SAM" id="SignalP"/>
    </source>
</evidence>
<dbReference type="InterPro" id="IPR006558">
    <property type="entry name" value="LamG-like"/>
</dbReference>
<dbReference type="AlphaFoldDB" id="A0A5J4IV15"/>
<evidence type="ECO:0000256" key="1">
    <source>
        <dbReference type="ARBA" id="ARBA00022729"/>
    </source>
</evidence>
<accession>A0A5J4IV15</accession>
<dbReference type="EMBL" id="BKCG01000001">
    <property type="protein sequence ID" value="GER58042.1"/>
    <property type="molecule type" value="Genomic_DNA"/>
</dbReference>
<dbReference type="PANTHER" id="PTHR46130">
    <property type="entry name" value="LAMGL DOMAIN-CONTAINING PROTEIN"/>
    <property type="match status" value="1"/>
</dbReference>
<dbReference type="GO" id="GO:0005975">
    <property type="term" value="P:carbohydrate metabolic process"/>
    <property type="evidence" value="ECO:0007669"/>
    <property type="project" value="UniProtKB-ARBA"/>
</dbReference>
<dbReference type="PANTHER" id="PTHR46130:SF3">
    <property type="entry name" value="CHROMOSOME UNDETERMINED SCAFFOLD_33, WHOLE GENOME SHOTGUN SEQUENCE"/>
    <property type="match status" value="1"/>
</dbReference>
<feature type="signal peptide" evidence="3">
    <location>
        <begin position="1"/>
        <end position="18"/>
    </location>
</feature>
<keyword evidence="1 3" id="KW-0732">Signal</keyword>
<dbReference type="InterPro" id="IPR043543">
    <property type="entry name" value="PAPPA/PAPPA2"/>
</dbReference>
<keyword evidence="2" id="KW-1015">Disulfide bond</keyword>
<dbReference type="InterPro" id="IPR026444">
    <property type="entry name" value="Secre_tail"/>
</dbReference>
<protein>
    <recommendedName>
        <fullName evidence="4">LamG-like jellyroll fold domain-containing protein</fullName>
    </recommendedName>
</protein>
<organism evidence="5 6">
    <name type="scientific">Patiriisocius marinus</name>
    <dbReference type="NCBI Taxonomy" id="1397112"/>
    <lineage>
        <taxon>Bacteria</taxon>
        <taxon>Pseudomonadati</taxon>
        <taxon>Bacteroidota</taxon>
        <taxon>Flavobacteriia</taxon>
        <taxon>Flavobacteriales</taxon>
        <taxon>Flavobacteriaceae</taxon>
        <taxon>Patiriisocius</taxon>
    </lineage>
</organism>
<dbReference type="GO" id="GO:0007166">
    <property type="term" value="P:cell surface receptor signaling pathway"/>
    <property type="evidence" value="ECO:0007669"/>
    <property type="project" value="TreeGrafter"/>
</dbReference>